<evidence type="ECO:0000313" key="3">
    <source>
        <dbReference type="EMBL" id="CAI0642893.1"/>
    </source>
</evidence>
<dbReference type="Proteomes" id="UP001152533">
    <property type="component" value="Unassembled WGS sequence"/>
</dbReference>
<dbReference type="SUPFAM" id="SSF48403">
    <property type="entry name" value="Ankyrin repeat"/>
    <property type="match status" value="1"/>
</dbReference>
<evidence type="ECO:0000256" key="1">
    <source>
        <dbReference type="SAM" id="MobiDB-lite"/>
    </source>
</evidence>
<dbReference type="AlphaFoldDB" id="A0A9W4RI62"/>
<protein>
    <recommendedName>
        <fullName evidence="2">F-box domain-containing protein</fullName>
    </recommendedName>
</protein>
<dbReference type="InterPro" id="IPR036770">
    <property type="entry name" value="Ankyrin_rpt-contain_sf"/>
</dbReference>
<feature type="region of interest" description="Disordered" evidence="1">
    <location>
        <begin position="1"/>
        <end position="24"/>
    </location>
</feature>
<accession>A0A9W4RI62</accession>
<name>A0A9W4RI62_9PEZI</name>
<organism evidence="3 4">
    <name type="scientific">Colletotrichum noveboracense</name>
    <dbReference type="NCBI Taxonomy" id="2664923"/>
    <lineage>
        <taxon>Eukaryota</taxon>
        <taxon>Fungi</taxon>
        <taxon>Dikarya</taxon>
        <taxon>Ascomycota</taxon>
        <taxon>Pezizomycotina</taxon>
        <taxon>Sordariomycetes</taxon>
        <taxon>Hypocreomycetidae</taxon>
        <taxon>Glomerellales</taxon>
        <taxon>Glomerellaceae</taxon>
        <taxon>Colletotrichum</taxon>
        <taxon>Colletotrichum gloeosporioides species complex</taxon>
    </lineage>
</organism>
<gene>
    <name evidence="3" type="ORF">CGXH109_LOCUS19845</name>
</gene>
<dbReference type="InterPro" id="IPR001810">
    <property type="entry name" value="F-box_dom"/>
</dbReference>
<reference evidence="3" key="1">
    <citation type="submission" date="2022-08" db="EMBL/GenBank/DDBJ databases">
        <authorList>
            <person name="Giroux E."/>
            <person name="Giroux E."/>
        </authorList>
    </citation>
    <scope>NUCLEOTIDE SEQUENCE</scope>
    <source>
        <strain evidence="3">H1091258</strain>
    </source>
</reference>
<dbReference type="EMBL" id="CAMGZC010000079">
    <property type="protein sequence ID" value="CAI0642893.1"/>
    <property type="molecule type" value="Genomic_DNA"/>
</dbReference>
<evidence type="ECO:0000259" key="2">
    <source>
        <dbReference type="Pfam" id="PF12937"/>
    </source>
</evidence>
<dbReference type="Gene3D" id="1.25.40.20">
    <property type="entry name" value="Ankyrin repeat-containing domain"/>
    <property type="match status" value="1"/>
</dbReference>
<dbReference type="SUPFAM" id="SSF81383">
    <property type="entry name" value="F-box domain"/>
    <property type="match status" value="1"/>
</dbReference>
<evidence type="ECO:0000313" key="4">
    <source>
        <dbReference type="Proteomes" id="UP001152533"/>
    </source>
</evidence>
<feature type="domain" description="F-box" evidence="2">
    <location>
        <begin position="24"/>
        <end position="67"/>
    </location>
</feature>
<proteinExistence type="predicted"/>
<dbReference type="InterPro" id="IPR036047">
    <property type="entry name" value="F-box-like_dom_sf"/>
</dbReference>
<dbReference type="Pfam" id="PF12937">
    <property type="entry name" value="F-box-like"/>
    <property type="match status" value="1"/>
</dbReference>
<keyword evidence="4" id="KW-1185">Reference proteome</keyword>
<sequence>MFRPNDADIEDAQKSATRSKRSLGDLPPELITEILSAADDATTISRLARTCRGLARIANCALYRTSFRGTDPTIWAIDRDRFDTLTQILKHRSTSKWAIHPQDLRAHLVEALRTGSFRIADALLDAGAKIYYSVGSRPELHSEEVSMRTAQSCGHLGSLALAARSRYHLTFWYRPTKPYASEAEYWRWKKRTMMKILARMRIDVSRRHMEYPTLSFDGYRRELDIALIEAANADAHSIEMMEFLLAAGANINAEMNDQYVGQVWRNALDEEVPSLFRAKVEFVMERGINTNRVWSWQGPLTPAEFFLKKLHWSCLFPADTSFIDRALWMMDFLEGWGCLEWPLAIFEAFNTCEMAAQGRELAGLDMGAGRELELILNDTDESLQPLQTALKQHLSRKLLQKQKLLVTLEEDQGSEIIDGHASKPNFVDKESLPEAILRLEDLRKEWLAESCSDT</sequence>
<comment type="caution">
    <text evidence="3">The sequence shown here is derived from an EMBL/GenBank/DDBJ whole genome shotgun (WGS) entry which is preliminary data.</text>
</comment>